<proteinExistence type="predicted"/>
<name>A0ABY8N3Y1_9FLAO</name>
<evidence type="ECO:0000259" key="2">
    <source>
        <dbReference type="Pfam" id="PF18962"/>
    </source>
</evidence>
<sequence length="161" mass="17933">MRNLHIFLFCFSIAGKIYSQRLHHQTLSTQGKSTMLSNGYRVNQSIGQISVIGNFKTSSFFVGQGFVQSSQPTIPLSTSLVQVQVYPNPFVSEIHFKLSSDMLSTVAICLFDNLGRLVYKADKKPINSIITVTDLYLSEGTYIAKLIGSNLNFTTQILSIR</sequence>
<dbReference type="EMBL" id="CP092332">
    <property type="protein sequence ID" value="WGK94355.1"/>
    <property type="molecule type" value="Genomic_DNA"/>
</dbReference>
<protein>
    <submittedName>
        <fullName evidence="3">T9SS type A sorting domain-containing protein</fullName>
    </submittedName>
</protein>
<evidence type="ECO:0000313" key="4">
    <source>
        <dbReference type="Proteomes" id="UP001232117"/>
    </source>
</evidence>
<dbReference type="RefSeq" id="WP_264532919.1">
    <property type="nucleotide sequence ID" value="NZ_CP092332.1"/>
</dbReference>
<reference evidence="3 4" key="2">
    <citation type="submission" date="2023-06" db="EMBL/GenBank/DDBJ databases">
        <title>Complete Genome Sequence of Flavobacterium keumense K3R-10.</title>
        <authorList>
            <person name="Jeong H."/>
            <person name="Jhang S.Y."/>
            <person name="Kim J.N."/>
        </authorList>
    </citation>
    <scope>NUCLEOTIDE SEQUENCE [LARGE SCALE GENOMIC DNA]</scope>
    <source>
        <strain evidence="3 4">K3R-10</strain>
    </source>
</reference>
<dbReference type="Proteomes" id="UP001232117">
    <property type="component" value="Chromosome"/>
</dbReference>
<keyword evidence="1" id="KW-0732">Signal</keyword>
<organism evidence="3 4">
    <name type="scientific">Flavobacterium keumense</name>
    <dbReference type="NCBI Taxonomy" id="1306518"/>
    <lineage>
        <taxon>Bacteria</taxon>
        <taxon>Pseudomonadati</taxon>
        <taxon>Bacteroidota</taxon>
        <taxon>Flavobacteriia</taxon>
        <taxon>Flavobacteriales</taxon>
        <taxon>Flavobacteriaceae</taxon>
        <taxon>Flavobacterium</taxon>
    </lineage>
</organism>
<accession>A0ABY8N3Y1</accession>
<evidence type="ECO:0000256" key="1">
    <source>
        <dbReference type="ARBA" id="ARBA00022729"/>
    </source>
</evidence>
<evidence type="ECO:0000313" key="3">
    <source>
        <dbReference type="EMBL" id="WGK94355.1"/>
    </source>
</evidence>
<dbReference type="NCBIfam" id="TIGR04183">
    <property type="entry name" value="Por_Secre_tail"/>
    <property type="match status" value="1"/>
</dbReference>
<gene>
    <name evidence="3" type="ORF">MG292_09760</name>
</gene>
<dbReference type="Pfam" id="PF18962">
    <property type="entry name" value="Por_Secre_tail"/>
    <property type="match status" value="1"/>
</dbReference>
<keyword evidence="4" id="KW-1185">Reference proteome</keyword>
<reference evidence="3 4" key="1">
    <citation type="submission" date="2022-02" db="EMBL/GenBank/DDBJ databases">
        <authorList>
            <person name="Cha I.-T."/>
            <person name="Lee K.-E."/>
            <person name="Park S.-J."/>
        </authorList>
    </citation>
    <scope>NUCLEOTIDE SEQUENCE [LARGE SCALE GENOMIC DNA]</scope>
    <source>
        <strain evidence="3 4">K3R-10</strain>
    </source>
</reference>
<feature type="domain" description="Secretion system C-terminal sorting" evidence="2">
    <location>
        <begin position="85"/>
        <end position="154"/>
    </location>
</feature>
<dbReference type="InterPro" id="IPR026444">
    <property type="entry name" value="Secre_tail"/>
</dbReference>